<dbReference type="RefSeq" id="WP_203812348.1">
    <property type="nucleotide sequence ID" value="NZ_BOMY01000046.1"/>
</dbReference>
<organism evidence="2 3">
    <name type="scientific">Paractinoplanes tereljensis</name>
    <dbReference type="NCBI Taxonomy" id="571912"/>
    <lineage>
        <taxon>Bacteria</taxon>
        <taxon>Bacillati</taxon>
        <taxon>Actinomycetota</taxon>
        <taxon>Actinomycetes</taxon>
        <taxon>Micromonosporales</taxon>
        <taxon>Micromonosporaceae</taxon>
        <taxon>Paractinoplanes</taxon>
    </lineage>
</organism>
<gene>
    <name evidence="2" type="ORF">Ate02nite_72150</name>
</gene>
<evidence type="ECO:0000256" key="1">
    <source>
        <dbReference type="SAM" id="SignalP"/>
    </source>
</evidence>
<name>A0A919TXS0_9ACTN</name>
<feature type="signal peptide" evidence="1">
    <location>
        <begin position="1"/>
        <end position="25"/>
    </location>
</feature>
<evidence type="ECO:0008006" key="4">
    <source>
        <dbReference type="Google" id="ProtNLM"/>
    </source>
</evidence>
<feature type="chain" id="PRO_5039502796" description="Lipoprotein" evidence="1">
    <location>
        <begin position="26"/>
        <end position="268"/>
    </location>
</feature>
<evidence type="ECO:0000313" key="2">
    <source>
        <dbReference type="EMBL" id="GIF24485.1"/>
    </source>
</evidence>
<accession>A0A919TXS0</accession>
<dbReference type="EMBL" id="BOMY01000046">
    <property type="protein sequence ID" value="GIF24485.1"/>
    <property type="molecule type" value="Genomic_DNA"/>
</dbReference>
<keyword evidence="1" id="KW-0732">Signal</keyword>
<keyword evidence="3" id="KW-1185">Reference proteome</keyword>
<dbReference type="PROSITE" id="PS51257">
    <property type="entry name" value="PROKAR_LIPOPROTEIN"/>
    <property type="match status" value="1"/>
</dbReference>
<dbReference type="Proteomes" id="UP000623608">
    <property type="component" value="Unassembled WGS sequence"/>
</dbReference>
<reference evidence="2" key="1">
    <citation type="submission" date="2021-01" db="EMBL/GenBank/DDBJ databases">
        <title>Whole genome shotgun sequence of Actinoplanes tereljensis NBRC 105297.</title>
        <authorList>
            <person name="Komaki H."/>
            <person name="Tamura T."/>
        </authorList>
    </citation>
    <scope>NUCLEOTIDE SEQUENCE</scope>
    <source>
        <strain evidence="2">NBRC 105297</strain>
    </source>
</reference>
<sequence>MTNLRGRISTAALAGLLGLTLTACGTSTDTGSAADPTAAASTAPADPNAALAASLKGIQQGDYAFALATPGPKAKGAVHLPSKSGAVKLEEKTKDYSFSMELVGTDTERWFRFDSSEAFVRSMFGSDGKTWKHIDTAKIGKDGALDLDVTNADLLGLAGLVKAVTDAKVAGSTITGTIDATKAVTADSFLDEDVVKSMGAAASSVPFTATLDDQGRLTKLVLDAPKADDTPAGKWAYTISGYGAQKAQGKPTGAIKEITAEELSVLNG</sequence>
<comment type="caution">
    <text evidence="2">The sequence shown here is derived from an EMBL/GenBank/DDBJ whole genome shotgun (WGS) entry which is preliminary data.</text>
</comment>
<proteinExistence type="predicted"/>
<dbReference type="AlphaFoldDB" id="A0A919TXS0"/>
<evidence type="ECO:0000313" key="3">
    <source>
        <dbReference type="Proteomes" id="UP000623608"/>
    </source>
</evidence>
<protein>
    <recommendedName>
        <fullName evidence="4">Lipoprotein</fullName>
    </recommendedName>
</protein>